<dbReference type="EMBL" id="MDEN01000060">
    <property type="protein sequence ID" value="OCX21925.1"/>
    <property type="molecule type" value="Genomic_DNA"/>
</dbReference>
<feature type="domain" description="Resolvase/invertase-type recombinase catalytic" evidence="1">
    <location>
        <begin position="29"/>
        <end position="92"/>
    </location>
</feature>
<name>A0A1C2E4Q3_9PSED</name>
<dbReference type="Pfam" id="PF00239">
    <property type="entry name" value="Resolvase"/>
    <property type="match status" value="1"/>
</dbReference>
<proteinExistence type="predicted"/>
<dbReference type="OrthoDB" id="9786476at2"/>
<dbReference type="GO" id="GO:0003677">
    <property type="term" value="F:DNA binding"/>
    <property type="evidence" value="ECO:0007669"/>
    <property type="project" value="InterPro"/>
</dbReference>
<organism evidence="2 3">
    <name type="scientific">Pseudomonas graminis</name>
    <dbReference type="NCBI Taxonomy" id="158627"/>
    <lineage>
        <taxon>Bacteria</taxon>
        <taxon>Pseudomonadati</taxon>
        <taxon>Pseudomonadota</taxon>
        <taxon>Gammaproteobacteria</taxon>
        <taxon>Pseudomonadales</taxon>
        <taxon>Pseudomonadaceae</taxon>
        <taxon>Pseudomonas</taxon>
    </lineage>
</organism>
<dbReference type="AlphaFoldDB" id="A0A1C2E4Q3"/>
<accession>A0A1C2E4Q3</accession>
<dbReference type="Gene3D" id="3.40.50.1390">
    <property type="entry name" value="Resolvase, N-terminal catalytic domain"/>
    <property type="match status" value="1"/>
</dbReference>
<dbReference type="SUPFAM" id="SSF53041">
    <property type="entry name" value="Resolvase-like"/>
    <property type="match status" value="1"/>
</dbReference>
<dbReference type="Proteomes" id="UP000095143">
    <property type="component" value="Unassembled WGS sequence"/>
</dbReference>
<dbReference type="InterPro" id="IPR006119">
    <property type="entry name" value="Resolv_N"/>
</dbReference>
<evidence type="ECO:0000313" key="3">
    <source>
        <dbReference type="Proteomes" id="UP000095143"/>
    </source>
</evidence>
<evidence type="ECO:0000313" key="2">
    <source>
        <dbReference type="EMBL" id="OCX21925.1"/>
    </source>
</evidence>
<dbReference type="GO" id="GO:0000150">
    <property type="term" value="F:DNA strand exchange activity"/>
    <property type="evidence" value="ECO:0007669"/>
    <property type="project" value="InterPro"/>
</dbReference>
<dbReference type="RefSeq" id="WP_065988401.1">
    <property type="nucleotide sequence ID" value="NZ_MDEN01000060.1"/>
</dbReference>
<comment type="caution">
    <text evidence="2">The sequence shown here is derived from an EMBL/GenBank/DDBJ whole genome shotgun (WGS) entry which is preliminary data.</text>
</comment>
<evidence type="ECO:0000259" key="1">
    <source>
        <dbReference type="Pfam" id="PF00239"/>
    </source>
</evidence>
<reference evidence="2 3" key="1">
    <citation type="submission" date="2016-08" db="EMBL/GenBank/DDBJ databases">
        <title>Whole genome sequence of Pseudomonas graminis strain UASWS1507, a potential biological control agent for agriculture.</title>
        <authorList>
            <person name="Crovadore J."/>
            <person name="Calmin G."/>
            <person name="Chablais R."/>
            <person name="Cochard B."/>
            <person name="Lefort F."/>
        </authorList>
    </citation>
    <scope>NUCLEOTIDE SEQUENCE [LARGE SCALE GENOMIC DNA]</scope>
    <source>
        <strain evidence="2 3">UASWS1507</strain>
    </source>
</reference>
<gene>
    <name evidence="2" type="ORF">BBI10_10200</name>
</gene>
<protein>
    <recommendedName>
        <fullName evidence="1">Resolvase/invertase-type recombinase catalytic domain-containing protein</fullName>
    </recommendedName>
</protein>
<dbReference type="InterPro" id="IPR036162">
    <property type="entry name" value="Resolvase-like_N_sf"/>
</dbReference>
<sequence length="97" mass="10440">MKTLAYFFVGTDGEEAMPQFEVIGDSHHAVQWFADMTSMASVAALERPGFVELLRFAREGDVLIVSLVSHLGSSAAELLTALQALESTGVTVPESRP</sequence>